<evidence type="ECO:0000256" key="4">
    <source>
        <dbReference type="ARBA" id="ARBA00005139"/>
    </source>
</evidence>
<dbReference type="OrthoDB" id="9799110at2"/>
<evidence type="ECO:0000256" key="15">
    <source>
        <dbReference type="ARBA" id="ARBA00063835"/>
    </source>
</evidence>
<evidence type="ECO:0000256" key="1">
    <source>
        <dbReference type="ARBA" id="ARBA00003121"/>
    </source>
</evidence>
<dbReference type="FunFam" id="3.40.1160.10:FF:000002">
    <property type="entry name" value="Aspartokinase"/>
    <property type="match status" value="1"/>
</dbReference>
<dbReference type="GO" id="GO:0005524">
    <property type="term" value="F:ATP binding"/>
    <property type="evidence" value="ECO:0007669"/>
    <property type="project" value="UniProtKB-KW"/>
</dbReference>
<evidence type="ECO:0000256" key="8">
    <source>
        <dbReference type="ARBA" id="ARBA00022737"/>
    </source>
</evidence>
<dbReference type="GO" id="GO:0009088">
    <property type="term" value="P:threonine biosynthetic process"/>
    <property type="evidence" value="ECO:0007669"/>
    <property type="project" value="UniProtKB-UniPathway"/>
</dbReference>
<evidence type="ECO:0000256" key="13">
    <source>
        <dbReference type="ARBA" id="ARBA00023154"/>
    </source>
</evidence>
<dbReference type="InterPro" id="IPR018042">
    <property type="entry name" value="Aspartate_kinase_CS"/>
</dbReference>
<dbReference type="GO" id="GO:0019877">
    <property type="term" value="P:diaminopimelate biosynthetic process"/>
    <property type="evidence" value="ECO:0007669"/>
    <property type="project" value="UniProtKB-KW"/>
</dbReference>
<dbReference type="PANTHER" id="PTHR21499:SF3">
    <property type="entry name" value="ASPARTOKINASE"/>
    <property type="match status" value="1"/>
</dbReference>
<dbReference type="InterPro" id="IPR054352">
    <property type="entry name" value="ACT_Aspartokinase"/>
</dbReference>
<keyword evidence="7 17" id="KW-0808">Transferase</keyword>
<keyword evidence="11 16" id="KW-0067">ATP-binding</keyword>
<evidence type="ECO:0000256" key="9">
    <source>
        <dbReference type="ARBA" id="ARBA00022741"/>
    </source>
</evidence>
<dbReference type="NCBIfam" id="TIGR00656">
    <property type="entry name" value="asp_kin_monofn"/>
    <property type="match status" value="1"/>
</dbReference>
<keyword evidence="6 18" id="KW-0028">Amino-acid biosynthesis</keyword>
<organism evidence="20 21">
    <name type="scientific">[Clostridium] celerecrescens 18A</name>
    <dbReference type="NCBI Taxonomy" id="1286362"/>
    <lineage>
        <taxon>Bacteria</taxon>
        <taxon>Bacillati</taxon>
        <taxon>Bacillota</taxon>
        <taxon>Clostridia</taxon>
        <taxon>Lachnospirales</taxon>
        <taxon>Lachnospiraceae</taxon>
        <taxon>Lacrimispora</taxon>
    </lineage>
</organism>
<keyword evidence="13" id="KW-0457">Lysine biosynthesis</keyword>
<evidence type="ECO:0000256" key="16">
    <source>
        <dbReference type="PIRSR" id="PIRSR000726-1"/>
    </source>
</evidence>
<keyword evidence="9 16" id="KW-0547">Nucleotide-binding</keyword>
<dbReference type="Pfam" id="PF22468">
    <property type="entry name" value="ACT_9"/>
    <property type="match status" value="2"/>
</dbReference>
<comment type="caution">
    <text evidence="20">The sequence shown here is derived from an EMBL/GenBank/DDBJ whole genome shotgun (WGS) entry which is preliminary data.</text>
</comment>
<evidence type="ECO:0000256" key="17">
    <source>
        <dbReference type="RuleBase" id="RU003448"/>
    </source>
</evidence>
<dbReference type="InterPro" id="IPR005260">
    <property type="entry name" value="Asp_kin_monofn"/>
</dbReference>
<dbReference type="Gene3D" id="3.30.2130.10">
    <property type="entry name" value="VC0802-like"/>
    <property type="match status" value="1"/>
</dbReference>
<dbReference type="NCBIfam" id="TIGR00657">
    <property type="entry name" value="asp_kinases"/>
    <property type="match status" value="1"/>
</dbReference>
<feature type="domain" description="ACT" evidence="19">
    <location>
        <begin position="342"/>
        <end position="402"/>
    </location>
</feature>
<accession>A0A2M8ZC30</accession>
<dbReference type="UniPathway" id="UPA00034">
    <property type="reaction ID" value="UER00015"/>
</dbReference>
<feature type="binding site" evidence="16">
    <location>
        <position position="46"/>
    </location>
    <ligand>
        <name>substrate</name>
    </ligand>
</feature>
<dbReference type="PANTHER" id="PTHR21499">
    <property type="entry name" value="ASPARTATE KINASE"/>
    <property type="match status" value="1"/>
</dbReference>
<dbReference type="UniPathway" id="UPA00051">
    <property type="reaction ID" value="UER00462"/>
</dbReference>
<dbReference type="AlphaFoldDB" id="A0A2M8ZC30"/>
<dbReference type="RefSeq" id="WP_100307174.1">
    <property type="nucleotide sequence ID" value="NZ_PGET01000001.1"/>
</dbReference>
<dbReference type="InterPro" id="IPR001341">
    <property type="entry name" value="Asp_kinase"/>
</dbReference>
<evidence type="ECO:0000256" key="6">
    <source>
        <dbReference type="ARBA" id="ARBA00022605"/>
    </source>
</evidence>
<evidence type="ECO:0000256" key="7">
    <source>
        <dbReference type="ARBA" id="ARBA00022679"/>
    </source>
</evidence>
<keyword evidence="12" id="KW-0220">Diaminopimelate biosynthesis</keyword>
<comment type="subunit">
    <text evidence="15">Tetramer consisting of 2 isoforms Alpha (catalytic and regulation) and of a homodimer of 2 isoforms Beta (regulation).</text>
</comment>
<comment type="similarity">
    <text evidence="5 17">Belongs to the aspartokinase family.</text>
</comment>
<comment type="pathway">
    <text evidence="3 18">Amino-acid biosynthesis; L-methionine biosynthesis via de novo pathway; L-homoserine from L-aspartate: step 1/3.</text>
</comment>
<dbReference type="EMBL" id="PGET01000001">
    <property type="protein sequence ID" value="PJJ30993.1"/>
    <property type="molecule type" value="Genomic_DNA"/>
</dbReference>
<evidence type="ECO:0000313" key="21">
    <source>
        <dbReference type="Proteomes" id="UP000231092"/>
    </source>
</evidence>
<dbReference type="InterPro" id="IPR001048">
    <property type="entry name" value="Asp/Glu/Uridylate_kinase"/>
</dbReference>
<dbReference type="Gene3D" id="3.40.1160.10">
    <property type="entry name" value="Acetylglutamate kinase-like"/>
    <property type="match status" value="1"/>
</dbReference>
<dbReference type="PROSITE" id="PS00324">
    <property type="entry name" value="ASPARTOKINASE"/>
    <property type="match status" value="1"/>
</dbReference>
<dbReference type="FunFam" id="3.30.2130.10:FF:000001">
    <property type="entry name" value="Bifunctional aspartokinase/homoserine dehydrogenase"/>
    <property type="match status" value="1"/>
</dbReference>
<evidence type="ECO:0000256" key="2">
    <source>
        <dbReference type="ARBA" id="ARBA00004766"/>
    </source>
</evidence>
<feature type="binding site" evidence="16">
    <location>
        <begin position="208"/>
        <end position="209"/>
    </location>
    <ligand>
        <name>ATP</name>
        <dbReference type="ChEBI" id="CHEBI:30616"/>
    </ligand>
</feature>
<dbReference type="Pfam" id="PF00696">
    <property type="entry name" value="AA_kinase"/>
    <property type="match status" value="1"/>
</dbReference>
<dbReference type="EC" id="2.7.2.4" evidence="17"/>
<evidence type="ECO:0000256" key="11">
    <source>
        <dbReference type="ARBA" id="ARBA00022840"/>
    </source>
</evidence>
<dbReference type="NCBIfam" id="NF005155">
    <property type="entry name" value="PRK06635.1-4"/>
    <property type="match status" value="1"/>
</dbReference>
<dbReference type="SUPFAM" id="SSF53633">
    <property type="entry name" value="Carbamate kinase-like"/>
    <property type="match status" value="1"/>
</dbReference>
<feature type="binding site" evidence="16">
    <location>
        <position position="73"/>
    </location>
    <ligand>
        <name>substrate</name>
    </ligand>
</feature>
<protein>
    <recommendedName>
        <fullName evidence="17">Aspartokinase</fullName>
        <ecNumber evidence="17">2.7.2.4</ecNumber>
    </recommendedName>
</protein>
<evidence type="ECO:0000256" key="3">
    <source>
        <dbReference type="ARBA" id="ARBA00004986"/>
    </source>
</evidence>
<dbReference type="InterPro" id="IPR045865">
    <property type="entry name" value="ACT-like_dom_sf"/>
</dbReference>
<dbReference type="CDD" id="cd04913">
    <property type="entry name" value="ACT_AKii-LysC-BS-like_1"/>
    <property type="match status" value="1"/>
</dbReference>
<gene>
    <name evidence="20" type="ORF">H171_4616</name>
</gene>
<keyword evidence="10 17" id="KW-0418">Kinase</keyword>
<comment type="pathway">
    <text evidence="4 18">Amino-acid biosynthesis; L-threonine biosynthesis; L-threonine from L-aspartate: step 1/5.</text>
</comment>
<comment type="function">
    <text evidence="1">Catalyzes the phosphorylation of the beta-carboxyl group of aspartic acid with ATP to yield 4-phospho-L-aspartate, which is involved in the branched biosynthetic pathway leading to the biosynthesis of amino acids threonine, isoleucine and methionine.</text>
</comment>
<dbReference type="PROSITE" id="PS51671">
    <property type="entry name" value="ACT"/>
    <property type="match status" value="2"/>
</dbReference>
<dbReference type="InterPro" id="IPR036393">
    <property type="entry name" value="AceGlu_kinase-like_sf"/>
</dbReference>
<evidence type="ECO:0000256" key="18">
    <source>
        <dbReference type="RuleBase" id="RU004249"/>
    </source>
</evidence>
<dbReference type="PIRSF" id="PIRSF000726">
    <property type="entry name" value="Asp_kin"/>
    <property type="match status" value="1"/>
</dbReference>
<feature type="binding site" evidence="16">
    <location>
        <position position="178"/>
    </location>
    <ligand>
        <name>ATP</name>
        <dbReference type="ChEBI" id="CHEBI:30616"/>
    </ligand>
</feature>
<dbReference type="InterPro" id="IPR041740">
    <property type="entry name" value="AKii-LysC-BS"/>
</dbReference>
<feature type="binding site" evidence="16">
    <location>
        <begin position="6"/>
        <end position="9"/>
    </location>
    <ligand>
        <name>ATP</name>
        <dbReference type="ChEBI" id="CHEBI:30616"/>
    </ligand>
</feature>
<evidence type="ECO:0000256" key="5">
    <source>
        <dbReference type="ARBA" id="ARBA00010122"/>
    </source>
</evidence>
<sequence>MLVVKKFGGSSVADKERIFNVAKRCIEEYEKGNQVVVVLSAMGKTTDGLIAKALEINPNPPKRELDMLLATGEQVSVALMAMAMNSLGVPAVSLNAAQVAMHTTSAYGTAKLKRIDTERIRHELEARKIVIVTGFQGVNKYEDLTTLGRGGSDTTAVALAAALHADACEIYTDVDGVYTADPHIVPNARKLPEVSYDEMLEFASLGAKVLHNRSVEMAKRYGVQLVVLSSLTRAEGTVVKEETKLERMLVSGVAADKNVARISVIGVKNTPGIAFKIFNLLARHNINVDIIIQSIGREERKDISFTVAKTDLKDTMDLLIGNKDSITAQDVTCEEGVAKISIIGAGMTGNPGVAAKMFEALSSVNVNIKMIATSEIRITVLIDEADVNRAMRTVHDAFDLAD</sequence>
<evidence type="ECO:0000256" key="10">
    <source>
        <dbReference type="ARBA" id="ARBA00022777"/>
    </source>
</evidence>
<dbReference type="NCBIfam" id="NF005154">
    <property type="entry name" value="PRK06635.1-2"/>
    <property type="match status" value="1"/>
</dbReference>
<feature type="domain" description="ACT" evidence="19">
    <location>
        <begin position="262"/>
        <end position="333"/>
    </location>
</feature>
<dbReference type="GO" id="GO:0004072">
    <property type="term" value="F:aspartate kinase activity"/>
    <property type="evidence" value="ECO:0007669"/>
    <property type="project" value="UniProtKB-EC"/>
</dbReference>
<dbReference type="CDD" id="cd04923">
    <property type="entry name" value="ACT_AK-LysC-DapG-like_2"/>
    <property type="match status" value="1"/>
</dbReference>
<dbReference type="Proteomes" id="UP000231092">
    <property type="component" value="Unassembled WGS sequence"/>
</dbReference>
<proteinExistence type="inferred from homology"/>
<comment type="pathway">
    <text evidence="2 18">Amino-acid biosynthesis; L-lysine biosynthesis via DAP pathway; (S)-tetrahydrodipicolinate from L-aspartate: step 1/4.</text>
</comment>
<evidence type="ECO:0000256" key="12">
    <source>
        <dbReference type="ARBA" id="ARBA00022915"/>
    </source>
</evidence>
<dbReference type="SUPFAM" id="SSF55021">
    <property type="entry name" value="ACT-like"/>
    <property type="match status" value="2"/>
</dbReference>
<keyword evidence="8" id="KW-0677">Repeat</keyword>
<reference evidence="20 21" key="1">
    <citation type="submission" date="2017-11" db="EMBL/GenBank/DDBJ databases">
        <title>Understudied soil microbes with underappreciated capabilities: Untangling the Clostridium saccharolyticum group.</title>
        <authorList>
            <person name="Leschine S."/>
        </authorList>
    </citation>
    <scope>NUCLEOTIDE SEQUENCE [LARGE SCALE GENOMIC DNA]</scope>
    <source>
        <strain evidence="20 21">18A</strain>
    </source>
</reference>
<dbReference type="UniPathway" id="UPA00050">
    <property type="reaction ID" value="UER00461"/>
</dbReference>
<evidence type="ECO:0000259" key="19">
    <source>
        <dbReference type="PROSITE" id="PS51671"/>
    </source>
</evidence>
<dbReference type="GO" id="GO:0005829">
    <property type="term" value="C:cytosol"/>
    <property type="evidence" value="ECO:0007669"/>
    <property type="project" value="TreeGrafter"/>
</dbReference>
<name>A0A2M8ZC30_9FIRM</name>
<comment type="catalytic activity">
    <reaction evidence="14 17">
        <text>L-aspartate + ATP = 4-phospho-L-aspartate + ADP</text>
        <dbReference type="Rhea" id="RHEA:23776"/>
        <dbReference type="ChEBI" id="CHEBI:29991"/>
        <dbReference type="ChEBI" id="CHEBI:30616"/>
        <dbReference type="ChEBI" id="CHEBI:57535"/>
        <dbReference type="ChEBI" id="CHEBI:456216"/>
        <dbReference type="EC" id="2.7.2.4"/>
    </reaction>
</comment>
<feature type="binding site" evidence="16">
    <location>
        <begin position="172"/>
        <end position="173"/>
    </location>
    <ligand>
        <name>ATP</name>
        <dbReference type="ChEBI" id="CHEBI:30616"/>
    </ligand>
</feature>
<evidence type="ECO:0000313" key="20">
    <source>
        <dbReference type="EMBL" id="PJJ30993.1"/>
    </source>
</evidence>
<dbReference type="CDD" id="cd04261">
    <property type="entry name" value="AAK_AKii-LysC-BS"/>
    <property type="match status" value="1"/>
</dbReference>
<evidence type="ECO:0000256" key="14">
    <source>
        <dbReference type="ARBA" id="ARBA00047872"/>
    </source>
</evidence>
<dbReference type="GO" id="GO:0009089">
    <property type="term" value="P:lysine biosynthetic process via diaminopimelate"/>
    <property type="evidence" value="ECO:0007669"/>
    <property type="project" value="UniProtKB-UniPathway"/>
</dbReference>
<dbReference type="InterPro" id="IPR002912">
    <property type="entry name" value="ACT_dom"/>
</dbReference>
<dbReference type="GO" id="GO:0009090">
    <property type="term" value="P:homoserine biosynthetic process"/>
    <property type="evidence" value="ECO:0007669"/>
    <property type="project" value="TreeGrafter"/>
</dbReference>